<evidence type="ECO:0000313" key="9">
    <source>
        <dbReference type="Proteomes" id="UP000637774"/>
    </source>
</evidence>
<feature type="signal peptide" evidence="5">
    <location>
        <begin position="1"/>
        <end position="33"/>
    </location>
</feature>
<comment type="caution">
    <text evidence="8">The sequence shown here is derived from an EMBL/GenBank/DDBJ whole genome shotgun (WGS) entry which is preliminary data.</text>
</comment>
<dbReference type="SUPFAM" id="SSF56935">
    <property type="entry name" value="Porins"/>
    <property type="match status" value="1"/>
</dbReference>
<keyword evidence="3" id="KW-0998">Cell outer membrane</keyword>
<dbReference type="Pfam" id="PF14905">
    <property type="entry name" value="OMP_b-brl_3"/>
    <property type="match status" value="1"/>
</dbReference>
<evidence type="ECO:0000256" key="2">
    <source>
        <dbReference type="ARBA" id="ARBA00023136"/>
    </source>
</evidence>
<protein>
    <submittedName>
        <fullName evidence="8">TonB-dependent receptor</fullName>
    </submittedName>
</protein>
<dbReference type="Gene3D" id="2.40.170.20">
    <property type="entry name" value="TonB-dependent receptor, beta-barrel domain"/>
    <property type="match status" value="1"/>
</dbReference>
<evidence type="ECO:0000256" key="4">
    <source>
        <dbReference type="SAM" id="MobiDB-lite"/>
    </source>
</evidence>
<evidence type="ECO:0000256" key="1">
    <source>
        <dbReference type="ARBA" id="ARBA00004442"/>
    </source>
</evidence>
<dbReference type="Proteomes" id="UP000637774">
    <property type="component" value="Unassembled WGS sequence"/>
</dbReference>
<dbReference type="InterPro" id="IPR036942">
    <property type="entry name" value="Beta-barrel_TonB_sf"/>
</dbReference>
<dbReference type="RefSeq" id="WP_188563241.1">
    <property type="nucleotide sequence ID" value="NZ_BMGY01000042.1"/>
</dbReference>
<name>A0ABQ2ACL9_9BACT</name>
<keyword evidence="8" id="KW-0675">Receptor</keyword>
<comment type="subcellular location">
    <subcellularLocation>
        <location evidence="1">Cell outer membrane</location>
    </subcellularLocation>
</comment>
<dbReference type="InterPro" id="IPR008969">
    <property type="entry name" value="CarboxyPept-like_regulatory"/>
</dbReference>
<dbReference type="InterPro" id="IPR012910">
    <property type="entry name" value="Plug_dom"/>
</dbReference>
<feature type="chain" id="PRO_5045748687" evidence="5">
    <location>
        <begin position="34"/>
        <end position="849"/>
    </location>
</feature>
<dbReference type="PANTHER" id="PTHR40980:SF4">
    <property type="entry name" value="TONB-DEPENDENT RECEPTOR-LIKE BETA-BARREL DOMAIN-CONTAINING PROTEIN"/>
    <property type="match status" value="1"/>
</dbReference>
<dbReference type="InterPro" id="IPR037066">
    <property type="entry name" value="Plug_dom_sf"/>
</dbReference>
<gene>
    <name evidence="8" type="ORF">GCM10011495_33410</name>
</gene>
<keyword evidence="9" id="KW-1185">Reference proteome</keyword>
<evidence type="ECO:0000256" key="5">
    <source>
        <dbReference type="SAM" id="SignalP"/>
    </source>
</evidence>
<evidence type="ECO:0000313" key="8">
    <source>
        <dbReference type="EMBL" id="GGH89551.1"/>
    </source>
</evidence>
<dbReference type="SUPFAM" id="SSF49464">
    <property type="entry name" value="Carboxypeptidase regulatory domain-like"/>
    <property type="match status" value="1"/>
</dbReference>
<reference evidence="9" key="1">
    <citation type="journal article" date="2019" name="Int. J. Syst. Evol. Microbiol.">
        <title>The Global Catalogue of Microorganisms (GCM) 10K type strain sequencing project: providing services to taxonomists for standard genome sequencing and annotation.</title>
        <authorList>
            <consortium name="The Broad Institute Genomics Platform"/>
            <consortium name="The Broad Institute Genome Sequencing Center for Infectious Disease"/>
            <person name="Wu L."/>
            <person name="Ma J."/>
        </authorList>
    </citation>
    <scope>NUCLEOTIDE SEQUENCE [LARGE SCALE GENOMIC DNA]</scope>
    <source>
        <strain evidence="9">CGMCC 1.14966</strain>
    </source>
</reference>
<accession>A0ABQ2ACL9</accession>
<dbReference type="Pfam" id="PF07715">
    <property type="entry name" value="Plug"/>
    <property type="match status" value="1"/>
</dbReference>
<evidence type="ECO:0000259" key="7">
    <source>
        <dbReference type="Pfam" id="PF14905"/>
    </source>
</evidence>
<organism evidence="8 9">
    <name type="scientific">Hymenobacter frigidus</name>
    <dbReference type="NCBI Taxonomy" id="1524095"/>
    <lineage>
        <taxon>Bacteria</taxon>
        <taxon>Pseudomonadati</taxon>
        <taxon>Bacteroidota</taxon>
        <taxon>Cytophagia</taxon>
        <taxon>Cytophagales</taxon>
        <taxon>Hymenobacteraceae</taxon>
        <taxon>Hymenobacter</taxon>
    </lineage>
</organism>
<feature type="domain" description="Outer membrane protein beta-barrel" evidence="7">
    <location>
        <begin position="434"/>
        <end position="825"/>
    </location>
</feature>
<sequence>MKTFTPPSFLSRANHLLLGTAVAMLALPFGASAQTGGFGSVSGNLVEEGSGQPVPFSDVLLLRAADSTFVAVAQSSERGGFKALALPYGTYLLRVQDLNYRVLRRRFTLTAAAPTVELSGLKMTAATATKLGEVVVTGQKATVVEELGKRVINVEKDLGSIGGTAANVLQNVPSVSVDVNGTVSMRGTSNLTILIDGKPAGVSNGGAGGGPRLDQIPASRIAQVEVITNPSAKYDASGGGGVINLITKKEVKNGTNGTAAFNLGTQDKYSAGLSLSRKQGKATWQASYDGRDETYQNHGHREQTARLLTAQGLQTVNTTQNGIGRERHANHSLQVGVDLELPKNQSLSLHVSPGTELNIESEGQLLTQQTDNGPVQRTRGQQDLDVKVKLLNYDGSYCRTWEKHEGRELTANFGGVVIDAGVPVVQQQYAEAGAPTIAQPGTRQQLDVVANIQFGQVDYVHPLLAGKGRLEAGLKVERQSNRGSNGFGFTNSESRPNDFQNDPTRSLTYTFEQVVPAGYVTMQRPLGGKWSAQAGLRGELTHNAGTVQGGAGIEQRGSLTQDYFNLFPSATLSRELGKEAGQNRLQLSYARRLDRPNFMQQLPLAIYQDPRSYRLGNPRLRAEFSHNIELGHQLSLGQATITTTVFARITTDAVQRLRYVDTLATRLAGPGAGLVTAETYLNAGRTTNLGAEFSLNQPLTKWWRLNASSSVYRAQIASNGLGTNRQALVGTLRLANNFTIRPTLDVQLSGNLHSAQITAQGRQLAQGQLDLALRQRLFSDRAALTLRISDLLNTQQNRNEIQTDALTSYRYNKDESRVGWLGFTWYIGASKAKPGRIESAPQGGGGFGG</sequence>
<keyword evidence="5" id="KW-0732">Signal</keyword>
<evidence type="ECO:0000256" key="3">
    <source>
        <dbReference type="ARBA" id="ARBA00023237"/>
    </source>
</evidence>
<evidence type="ECO:0000259" key="6">
    <source>
        <dbReference type="Pfam" id="PF07715"/>
    </source>
</evidence>
<proteinExistence type="predicted"/>
<dbReference type="Gene3D" id="2.170.130.10">
    <property type="entry name" value="TonB-dependent receptor, plug domain"/>
    <property type="match status" value="1"/>
</dbReference>
<keyword evidence="2" id="KW-0472">Membrane</keyword>
<dbReference type="EMBL" id="BMGY01000042">
    <property type="protein sequence ID" value="GGH89551.1"/>
    <property type="molecule type" value="Genomic_DNA"/>
</dbReference>
<dbReference type="PANTHER" id="PTHR40980">
    <property type="entry name" value="PLUG DOMAIN-CONTAINING PROTEIN"/>
    <property type="match status" value="1"/>
</dbReference>
<feature type="region of interest" description="Disordered" evidence="4">
    <location>
        <begin position="481"/>
        <end position="503"/>
    </location>
</feature>
<dbReference type="InterPro" id="IPR041700">
    <property type="entry name" value="OMP_b-brl_3"/>
</dbReference>
<feature type="domain" description="TonB-dependent receptor plug" evidence="6">
    <location>
        <begin position="163"/>
        <end position="242"/>
    </location>
</feature>